<dbReference type="InterPro" id="IPR001478">
    <property type="entry name" value="PDZ"/>
</dbReference>
<reference evidence="3" key="2">
    <citation type="submission" date="2020-09" db="EMBL/GenBank/DDBJ databases">
        <authorList>
            <person name="Sun Q."/>
            <person name="Zhou Y."/>
        </authorList>
    </citation>
    <scope>NUCLEOTIDE SEQUENCE</scope>
    <source>
        <strain evidence="3">CGMCC 1.12726</strain>
    </source>
</reference>
<accession>A0A917CQ79</accession>
<protein>
    <submittedName>
        <fullName evidence="3">Peptidase M61</fullName>
    </submittedName>
</protein>
<dbReference type="InterPro" id="IPR041489">
    <property type="entry name" value="PDZ_6"/>
</dbReference>
<dbReference type="InterPro" id="IPR036034">
    <property type="entry name" value="PDZ_sf"/>
</dbReference>
<dbReference type="SMART" id="SM00228">
    <property type="entry name" value="PDZ"/>
    <property type="match status" value="1"/>
</dbReference>
<dbReference type="InterPro" id="IPR007963">
    <property type="entry name" value="Peptidase_M61_catalytic"/>
</dbReference>
<comment type="caution">
    <text evidence="3">The sequence shown here is derived from an EMBL/GenBank/DDBJ whole genome shotgun (WGS) entry which is preliminary data.</text>
</comment>
<reference evidence="3" key="1">
    <citation type="journal article" date="2014" name="Int. J. Syst. Evol. Microbiol.">
        <title>Complete genome sequence of Corynebacterium casei LMG S-19264T (=DSM 44701T), isolated from a smear-ripened cheese.</title>
        <authorList>
            <consortium name="US DOE Joint Genome Institute (JGI-PGF)"/>
            <person name="Walter F."/>
            <person name="Albersmeier A."/>
            <person name="Kalinowski J."/>
            <person name="Ruckert C."/>
        </authorList>
    </citation>
    <scope>NUCLEOTIDE SEQUENCE</scope>
    <source>
        <strain evidence="3">CGMCC 1.12726</strain>
    </source>
</reference>
<dbReference type="Pfam" id="PF17820">
    <property type="entry name" value="PDZ_6"/>
    <property type="match status" value="1"/>
</dbReference>
<dbReference type="SUPFAM" id="SSF55486">
    <property type="entry name" value="Metalloproteases ('zincins'), catalytic domain"/>
    <property type="match status" value="1"/>
</dbReference>
<name>A0A917CQ79_9GAMM</name>
<keyword evidence="4" id="KW-1185">Reference proteome</keyword>
<feature type="domain" description="PDZ" evidence="2">
    <location>
        <begin position="478"/>
        <end position="528"/>
    </location>
</feature>
<dbReference type="RefSeq" id="WP_188449621.1">
    <property type="nucleotide sequence ID" value="NZ_BMFO01000003.1"/>
</dbReference>
<dbReference type="Gene3D" id="2.30.42.10">
    <property type="match status" value="1"/>
</dbReference>
<proteinExistence type="predicted"/>
<dbReference type="PROSITE" id="PS50106">
    <property type="entry name" value="PDZ"/>
    <property type="match status" value="1"/>
</dbReference>
<dbReference type="SUPFAM" id="SSF50156">
    <property type="entry name" value="PDZ domain-like"/>
    <property type="match status" value="1"/>
</dbReference>
<gene>
    <name evidence="3" type="ORF">GCM10010960_15500</name>
</gene>
<dbReference type="Gene3D" id="2.60.40.3650">
    <property type="match status" value="1"/>
</dbReference>
<evidence type="ECO:0000313" key="3">
    <source>
        <dbReference type="EMBL" id="GGF94697.1"/>
    </source>
</evidence>
<dbReference type="InterPro" id="IPR024191">
    <property type="entry name" value="Peptidase_M61"/>
</dbReference>
<keyword evidence="1" id="KW-0732">Signal</keyword>
<evidence type="ECO:0000256" key="1">
    <source>
        <dbReference type="SAM" id="SignalP"/>
    </source>
</evidence>
<dbReference type="InterPro" id="IPR027268">
    <property type="entry name" value="Peptidase_M4/M1_CTD_sf"/>
</dbReference>
<feature type="chain" id="PRO_5036882251" evidence="1">
    <location>
        <begin position="21"/>
        <end position="595"/>
    </location>
</feature>
<evidence type="ECO:0000259" key="2">
    <source>
        <dbReference type="PROSITE" id="PS50106"/>
    </source>
</evidence>
<feature type="signal peptide" evidence="1">
    <location>
        <begin position="1"/>
        <end position="20"/>
    </location>
</feature>
<organism evidence="3 4">
    <name type="scientific">Arenimonas maotaiensis</name>
    <dbReference type="NCBI Taxonomy" id="1446479"/>
    <lineage>
        <taxon>Bacteria</taxon>
        <taxon>Pseudomonadati</taxon>
        <taxon>Pseudomonadota</taxon>
        <taxon>Gammaproteobacteria</taxon>
        <taxon>Lysobacterales</taxon>
        <taxon>Lysobacteraceae</taxon>
        <taxon>Arenimonas</taxon>
    </lineage>
</organism>
<evidence type="ECO:0000313" key="4">
    <source>
        <dbReference type="Proteomes" id="UP000632858"/>
    </source>
</evidence>
<dbReference type="PIRSF" id="PIRSF016493">
    <property type="entry name" value="Glycyl_aminpptds"/>
    <property type="match status" value="1"/>
</dbReference>
<dbReference type="Proteomes" id="UP000632858">
    <property type="component" value="Unassembled WGS sequence"/>
</dbReference>
<dbReference type="EMBL" id="BMFO01000003">
    <property type="protein sequence ID" value="GGF94697.1"/>
    <property type="molecule type" value="Genomic_DNA"/>
</dbReference>
<dbReference type="Gene3D" id="1.10.390.10">
    <property type="entry name" value="Neutral Protease Domain 2"/>
    <property type="match status" value="1"/>
</dbReference>
<dbReference type="AlphaFoldDB" id="A0A917CQ79"/>
<dbReference type="Pfam" id="PF05299">
    <property type="entry name" value="Peptidase_M61"/>
    <property type="match status" value="1"/>
</dbReference>
<dbReference type="Pfam" id="PF17899">
    <property type="entry name" value="Peptidase_M61_N"/>
    <property type="match status" value="1"/>
</dbReference>
<dbReference type="InterPro" id="IPR040756">
    <property type="entry name" value="Peptidase_M61_N"/>
</dbReference>
<sequence length="595" mass="65636">MNKTASAAFACFILSGAALAQDSVQYQLRISNAAQHTAEVSARFPGSAKADPVVQLPNWRTGRYEILPLANGLRAVKAATADGKPVPLRKTDKATWQLQLPAGVPYTVSYELYANELGLRTRHIDDSHAYLNASAVFVYSPEFRALPATVKLDVPAGWVSRSGMDKGDCDHCFKAADWDVLTDSPIETGVHSFYRTTVDGMPIELAIWGEGNHDGQAMLKDLAAISKTTNALFGSTPYKRYLYIVHATDGVRGATEHMNSTVIQGARWNFAPRSEYLKFARTAAHEFFHTWNVKAYRPKEMVPYDYQNENHSNLLWISEGHTSYFENLIALRAGVQNEKEYLGDVSATLQQYLHTPGRFAQSANESSFDEWIQPSGDRHQNASVSIYPKGEMLGLVMDLTLRKESGGKRGLQDVHRILWRQHRVDQGGFSEADVLAALRMVSGRSWQDFWQRYVVGTEELPVLALLKDAGLEWQADKKPDDGKPYYWTGLSLAPGSDAEFAVVAGVEKDSPAWNAGITAGDVLVSVNGFRVTAKSFETRAQTFGAAPLQIELYRRDRRQSVTLAAVSQAGAANKLAVSATAGARQNALRKAWLGN</sequence>